<name>A0ABP9X1V8_9CHLR</name>
<comment type="caution">
    <text evidence="6">The sequence shown here is derived from an EMBL/GenBank/DDBJ whole genome shotgun (WGS) entry which is preliminary data.</text>
</comment>
<dbReference type="SMART" id="SM00382">
    <property type="entry name" value="AAA"/>
    <property type="match status" value="1"/>
</dbReference>
<keyword evidence="7" id="KW-1185">Reference proteome</keyword>
<dbReference type="SUPFAM" id="SSF52540">
    <property type="entry name" value="P-loop containing nucleoside triphosphate hydrolases"/>
    <property type="match status" value="1"/>
</dbReference>
<evidence type="ECO:0000259" key="5">
    <source>
        <dbReference type="PROSITE" id="PS50893"/>
    </source>
</evidence>
<dbReference type="Proteomes" id="UP001428290">
    <property type="component" value="Unassembled WGS sequence"/>
</dbReference>
<keyword evidence="2" id="KW-0813">Transport</keyword>
<evidence type="ECO:0000313" key="7">
    <source>
        <dbReference type="Proteomes" id="UP001428290"/>
    </source>
</evidence>
<evidence type="ECO:0000256" key="4">
    <source>
        <dbReference type="ARBA" id="ARBA00022840"/>
    </source>
</evidence>
<dbReference type="Pfam" id="PF00005">
    <property type="entry name" value="ABC_tran"/>
    <property type="match status" value="1"/>
</dbReference>
<accession>A0ABP9X1V8</accession>
<dbReference type="InterPro" id="IPR017871">
    <property type="entry name" value="ABC_transporter-like_CS"/>
</dbReference>
<comment type="similarity">
    <text evidence="1">Belongs to the ABC transporter superfamily.</text>
</comment>
<proteinExistence type="inferred from homology"/>
<gene>
    <name evidence="6" type="primary">opuCA</name>
    <name evidence="6" type="ORF">Hgul01_03209</name>
</gene>
<reference evidence="6 7" key="1">
    <citation type="submission" date="2024-02" db="EMBL/GenBank/DDBJ databases">
        <title>Herpetosiphon gulosus NBRC 112829.</title>
        <authorList>
            <person name="Ichikawa N."/>
            <person name="Katano-Makiyama Y."/>
            <person name="Hidaka K."/>
        </authorList>
    </citation>
    <scope>NUCLEOTIDE SEQUENCE [LARGE SCALE GENOMIC DNA]</scope>
    <source>
        <strain evidence="6 7">NBRC 112829</strain>
    </source>
</reference>
<evidence type="ECO:0000256" key="1">
    <source>
        <dbReference type="ARBA" id="ARBA00005417"/>
    </source>
</evidence>
<dbReference type="PROSITE" id="PS50893">
    <property type="entry name" value="ABC_TRANSPORTER_2"/>
    <property type="match status" value="1"/>
</dbReference>
<dbReference type="PROSITE" id="PS00211">
    <property type="entry name" value="ABC_TRANSPORTER_1"/>
    <property type="match status" value="1"/>
</dbReference>
<dbReference type="InterPro" id="IPR027417">
    <property type="entry name" value="P-loop_NTPase"/>
</dbReference>
<dbReference type="Gene3D" id="3.40.50.300">
    <property type="entry name" value="P-loop containing nucleotide triphosphate hydrolases"/>
    <property type="match status" value="1"/>
</dbReference>
<dbReference type="EMBL" id="BAABRU010000011">
    <property type="protein sequence ID" value="GAA5529400.1"/>
    <property type="molecule type" value="Genomic_DNA"/>
</dbReference>
<feature type="domain" description="ABC transporter" evidence="5">
    <location>
        <begin position="10"/>
        <end position="246"/>
    </location>
</feature>
<evidence type="ECO:0000256" key="3">
    <source>
        <dbReference type="ARBA" id="ARBA00022741"/>
    </source>
</evidence>
<sequence length="330" mass="36462">MQGVIGVSTIEFHNVRKIYPKAATAALADISLTIHRGEFVILLGPSGCGKTTLMKMINRLIEPSGGTILLDGVDIQSINATKLRQQIGYVIQQVGLFPHMTVAENIAVVPKLLGWPKAKIQSRIDELLQLIQLDPAQFRQRYPAQISGGQAQRVGLARALAADPGVMLMDEPFGAIDAITRTALQDEMLRIQQQLQKTIVFVTHDVEEALRLADKIAILHEGMIVQYDTPLNLLRNPANHYVAELLGADDLVRRLSLIQVRHVLQPLPANYDSTLASIESSRNLRDGLNQLLASSNEQLLVVEHNQPIGMLSLAAIHAYLHPEVSHERHR</sequence>
<dbReference type="InterPro" id="IPR003593">
    <property type="entry name" value="AAA+_ATPase"/>
</dbReference>
<dbReference type="InterPro" id="IPR003439">
    <property type="entry name" value="ABC_transporter-like_ATP-bd"/>
</dbReference>
<evidence type="ECO:0000256" key="2">
    <source>
        <dbReference type="ARBA" id="ARBA00022448"/>
    </source>
</evidence>
<dbReference type="PANTHER" id="PTHR43117">
    <property type="entry name" value="OSMOPROTECTANT IMPORT ATP-BINDING PROTEIN OSMV"/>
    <property type="match status" value="1"/>
</dbReference>
<dbReference type="PANTHER" id="PTHR43117:SF4">
    <property type="entry name" value="OSMOPROTECTANT IMPORT ATP-BINDING PROTEIN OSMV"/>
    <property type="match status" value="1"/>
</dbReference>
<protein>
    <submittedName>
        <fullName evidence="6">Carnitine transport ATP-binding protein OpuCA</fullName>
    </submittedName>
</protein>
<keyword evidence="3" id="KW-0547">Nucleotide-binding</keyword>
<keyword evidence="4 6" id="KW-0067">ATP-binding</keyword>
<evidence type="ECO:0000313" key="6">
    <source>
        <dbReference type="EMBL" id="GAA5529400.1"/>
    </source>
</evidence>
<organism evidence="6 7">
    <name type="scientific">Herpetosiphon gulosus</name>
    <dbReference type="NCBI Taxonomy" id="1973496"/>
    <lineage>
        <taxon>Bacteria</taxon>
        <taxon>Bacillati</taxon>
        <taxon>Chloroflexota</taxon>
        <taxon>Chloroflexia</taxon>
        <taxon>Herpetosiphonales</taxon>
        <taxon>Herpetosiphonaceae</taxon>
        <taxon>Herpetosiphon</taxon>
    </lineage>
</organism>
<dbReference type="GO" id="GO:0005524">
    <property type="term" value="F:ATP binding"/>
    <property type="evidence" value="ECO:0007669"/>
    <property type="project" value="UniProtKB-KW"/>
</dbReference>